<feature type="domain" description="Endothelin-like toxin" evidence="14">
    <location>
        <begin position="155"/>
        <end position="176"/>
    </location>
</feature>
<feature type="region of interest" description="Disordered" evidence="12">
    <location>
        <begin position="173"/>
        <end position="215"/>
    </location>
</feature>
<feature type="region of interest" description="Disordered" evidence="12">
    <location>
        <begin position="135"/>
        <end position="154"/>
    </location>
</feature>
<dbReference type="GO" id="GO:0031708">
    <property type="term" value="F:endothelin B receptor binding"/>
    <property type="evidence" value="ECO:0007669"/>
    <property type="project" value="TreeGrafter"/>
</dbReference>
<dbReference type="InParanoid" id="A0A1S3FVB9"/>
<evidence type="ECO:0000256" key="4">
    <source>
        <dbReference type="ARBA" id="ARBA00022525"/>
    </source>
</evidence>
<keyword evidence="15" id="KW-1185">Reference proteome</keyword>
<evidence type="ECO:0000256" key="9">
    <source>
        <dbReference type="ARBA" id="ARBA00023322"/>
    </source>
</evidence>
<dbReference type="PANTHER" id="PTHR13874:SF11">
    <property type="entry name" value="ENDOTHELIN-3"/>
    <property type="match status" value="1"/>
</dbReference>
<dbReference type="OrthoDB" id="9943124at2759"/>
<dbReference type="InterPro" id="IPR020475">
    <property type="entry name" value="Endothelin"/>
</dbReference>
<feature type="domain" description="Endothelin-like toxin" evidence="14">
    <location>
        <begin position="93"/>
        <end position="114"/>
    </location>
</feature>
<dbReference type="AlphaFoldDB" id="A0A1S3FVB9"/>
<dbReference type="PANTHER" id="PTHR13874">
    <property type="entry name" value="ENDOTHELIN"/>
    <property type="match status" value="1"/>
</dbReference>
<organism evidence="15 16">
    <name type="scientific">Dipodomys ordii</name>
    <name type="common">Ord's kangaroo rat</name>
    <dbReference type="NCBI Taxonomy" id="10020"/>
    <lineage>
        <taxon>Eukaryota</taxon>
        <taxon>Metazoa</taxon>
        <taxon>Chordata</taxon>
        <taxon>Craniata</taxon>
        <taxon>Vertebrata</taxon>
        <taxon>Euteleostomi</taxon>
        <taxon>Mammalia</taxon>
        <taxon>Eutheria</taxon>
        <taxon>Euarchontoglires</taxon>
        <taxon>Glires</taxon>
        <taxon>Rodentia</taxon>
        <taxon>Castorimorpha</taxon>
        <taxon>Heteromyidae</taxon>
        <taxon>Dipodomyinae</taxon>
        <taxon>Dipodomys</taxon>
    </lineage>
</organism>
<evidence type="ECO:0000256" key="13">
    <source>
        <dbReference type="SAM" id="SignalP"/>
    </source>
</evidence>
<dbReference type="GO" id="GO:0003100">
    <property type="term" value="P:regulation of systemic arterial blood pressure by endothelin"/>
    <property type="evidence" value="ECO:0007669"/>
    <property type="project" value="TreeGrafter"/>
</dbReference>
<comment type="function">
    <text evidence="1">Endothelins are endothelium-derived vasoconstrictor peptides.</text>
</comment>
<comment type="similarity">
    <text evidence="3">Belongs to the endothelin/sarafotoxin family.</text>
</comment>
<keyword evidence="8" id="KW-1015">Disulfide bond</keyword>
<evidence type="ECO:0000256" key="7">
    <source>
        <dbReference type="ARBA" id="ARBA00022858"/>
    </source>
</evidence>
<evidence type="ECO:0000256" key="6">
    <source>
        <dbReference type="ARBA" id="ARBA00022729"/>
    </source>
</evidence>
<keyword evidence="5" id="KW-0165">Cleavage on pair of basic residues</keyword>
<dbReference type="InterPro" id="IPR001928">
    <property type="entry name" value="Endothln-like_toxin"/>
</dbReference>
<feature type="chain" id="PRO_5010349732" description="Endothelin-3" evidence="13">
    <location>
        <begin position="17"/>
        <end position="215"/>
    </location>
</feature>
<sequence>MEPGLWLLLGLTVTSAAGLVPCPPARGSGRTSVPWAPLAAGSEWNCEETVAGPHKKTGSPTAMQDPRGGPERAPGQAGGQAARGDPARPRARRCTCFTYKDKECVYYCHLDIIWINTPEQTVPYGLSNYRGSFRGKRSSGTVPGSAPPSTQTPSRCACVGRDDRACRRFCTRPLGVSSDSRGAEKADKEKKGKAGGARRGLRQRLKSKANKACRP</sequence>
<evidence type="ECO:0000256" key="10">
    <source>
        <dbReference type="ARBA" id="ARBA00040198"/>
    </source>
</evidence>
<protein>
    <recommendedName>
        <fullName evidence="10">Endothelin-3</fullName>
    </recommendedName>
    <alternativeName>
        <fullName evidence="11">Preproendothelin-3</fullName>
    </alternativeName>
</protein>
<feature type="compositionally biased region" description="Low complexity" evidence="12">
    <location>
        <begin position="71"/>
        <end position="84"/>
    </location>
</feature>
<dbReference type="PRINTS" id="PR00365">
    <property type="entry name" value="ENDOTHELIN"/>
</dbReference>
<dbReference type="FunCoup" id="A0A1S3FVB9">
    <property type="interactions" value="677"/>
</dbReference>
<evidence type="ECO:0000313" key="16">
    <source>
        <dbReference type="RefSeq" id="XP_012879787.1"/>
    </source>
</evidence>
<dbReference type="GO" id="GO:0019229">
    <property type="term" value="P:regulation of vasoconstriction"/>
    <property type="evidence" value="ECO:0007669"/>
    <property type="project" value="InterPro"/>
</dbReference>
<evidence type="ECO:0000256" key="2">
    <source>
        <dbReference type="ARBA" id="ARBA00004613"/>
    </source>
</evidence>
<keyword evidence="7" id="KW-0838">Vasoactive</keyword>
<feature type="compositionally biased region" description="Basic residues" evidence="12">
    <location>
        <begin position="199"/>
        <end position="215"/>
    </location>
</feature>
<evidence type="ECO:0000313" key="15">
    <source>
        <dbReference type="Proteomes" id="UP000081671"/>
    </source>
</evidence>
<reference evidence="16" key="1">
    <citation type="submission" date="2025-08" db="UniProtKB">
        <authorList>
            <consortium name="RefSeq"/>
        </authorList>
    </citation>
    <scope>IDENTIFICATION</scope>
    <source>
        <tissue evidence="16">Kidney</tissue>
    </source>
</reference>
<gene>
    <name evidence="16" type="primary">Edn3</name>
</gene>
<dbReference type="GO" id="GO:0014826">
    <property type="term" value="P:vein smooth muscle contraction"/>
    <property type="evidence" value="ECO:0007669"/>
    <property type="project" value="TreeGrafter"/>
</dbReference>
<evidence type="ECO:0000256" key="8">
    <source>
        <dbReference type="ARBA" id="ARBA00023157"/>
    </source>
</evidence>
<dbReference type="CTD" id="1908"/>
<evidence type="ECO:0000256" key="11">
    <source>
        <dbReference type="ARBA" id="ARBA00041850"/>
    </source>
</evidence>
<evidence type="ECO:0000256" key="5">
    <source>
        <dbReference type="ARBA" id="ARBA00022685"/>
    </source>
</evidence>
<keyword evidence="4" id="KW-0964">Secreted</keyword>
<evidence type="ECO:0000256" key="1">
    <source>
        <dbReference type="ARBA" id="ARBA00003023"/>
    </source>
</evidence>
<dbReference type="STRING" id="10020.ENSDORP00000017904"/>
<feature type="region of interest" description="Disordered" evidence="12">
    <location>
        <begin position="48"/>
        <end position="87"/>
    </location>
</feature>
<dbReference type="PROSITE" id="PS00270">
    <property type="entry name" value="ENDOTHELIN"/>
    <property type="match status" value="1"/>
</dbReference>
<comment type="subcellular location">
    <subcellularLocation>
        <location evidence="2">Secreted</location>
    </subcellularLocation>
</comment>
<accession>A0A1S3FVB9</accession>
<dbReference type="InterPro" id="IPR019764">
    <property type="entry name" value="Endothelin_toxin_CS"/>
</dbReference>
<dbReference type="GeneID" id="105991664"/>
<feature type="signal peptide" evidence="13">
    <location>
        <begin position="1"/>
        <end position="16"/>
    </location>
</feature>
<dbReference type="GO" id="GO:0005179">
    <property type="term" value="F:hormone activity"/>
    <property type="evidence" value="ECO:0007669"/>
    <property type="project" value="TreeGrafter"/>
</dbReference>
<feature type="compositionally biased region" description="Polar residues" evidence="12">
    <location>
        <begin position="138"/>
        <end position="154"/>
    </location>
</feature>
<dbReference type="KEGG" id="dord:105991664"/>
<evidence type="ECO:0000256" key="12">
    <source>
        <dbReference type="SAM" id="MobiDB-lite"/>
    </source>
</evidence>
<keyword evidence="9" id="KW-0839">Vasoconstrictor</keyword>
<feature type="compositionally biased region" description="Basic and acidic residues" evidence="12">
    <location>
        <begin position="181"/>
        <end position="192"/>
    </location>
</feature>
<proteinExistence type="inferred from homology"/>
<dbReference type="GO" id="GO:0005615">
    <property type="term" value="C:extracellular space"/>
    <property type="evidence" value="ECO:0007669"/>
    <property type="project" value="TreeGrafter"/>
</dbReference>
<dbReference type="RefSeq" id="XP_012879787.1">
    <property type="nucleotide sequence ID" value="XM_013024333.1"/>
</dbReference>
<dbReference type="GO" id="GO:0006874">
    <property type="term" value="P:intracellular calcium ion homeostasis"/>
    <property type="evidence" value="ECO:0007669"/>
    <property type="project" value="TreeGrafter"/>
</dbReference>
<name>A0A1S3FVB9_DIPOR</name>
<dbReference type="SMART" id="SM00272">
    <property type="entry name" value="END"/>
    <property type="match status" value="2"/>
</dbReference>
<evidence type="ECO:0000256" key="3">
    <source>
        <dbReference type="ARBA" id="ARBA00010959"/>
    </source>
</evidence>
<dbReference type="Proteomes" id="UP000081671">
    <property type="component" value="Unplaced"/>
</dbReference>
<keyword evidence="6 13" id="KW-0732">Signal</keyword>
<dbReference type="Pfam" id="PF00322">
    <property type="entry name" value="Endothelin"/>
    <property type="match status" value="1"/>
</dbReference>
<evidence type="ECO:0000259" key="14">
    <source>
        <dbReference type="SMART" id="SM00272"/>
    </source>
</evidence>